<keyword evidence="2 4" id="KW-0238">DNA-binding</keyword>
<accession>A0A2G3PS40</accession>
<dbReference type="SUPFAM" id="SSF46689">
    <property type="entry name" value="Homeodomain-like"/>
    <property type="match status" value="1"/>
</dbReference>
<reference evidence="6 7" key="1">
    <citation type="submission" date="2017-10" db="EMBL/GenBank/DDBJ databases">
        <title>The draft genome sequence of Williamsia sp. BULT 1.1 isolated from the semi-arid grassland soils from South Africa.</title>
        <authorList>
            <person name="Kabwe M.H."/>
            <person name="Govender N."/>
            <person name="Mutseka Lunga P."/>
            <person name="Vikram S."/>
            <person name="Makhalanyane T.P."/>
        </authorList>
    </citation>
    <scope>NUCLEOTIDE SEQUENCE [LARGE SCALE GENOMIC DNA]</scope>
    <source>
        <strain evidence="6 7">BULT 1.1</strain>
    </source>
</reference>
<evidence type="ECO:0000256" key="1">
    <source>
        <dbReference type="ARBA" id="ARBA00023015"/>
    </source>
</evidence>
<organism evidence="6 7">
    <name type="scientific">Williamsia marianensis</name>
    <dbReference type="NCBI Taxonomy" id="85044"/>
    <lineage>
        <taxon>Bacteria</taxon>
        <taxon>Bacillati</taxon>
        <taxon>Actinomycetota</taxon>
        <taxon>Actinomycetes</taxon>
        <taxon>Mycobacteriales</taxon>
        <taxon>Nocardiaceae</taxon>
        <taxon>Williamsia</taxon>
    </lineage>
</organism>
<evidence type="ECO:0000313" key="7">
    <source>
        <dbReference type="Proteomes" id="UP000225108"/>
    </source>
</evidence>
<evidence type="ECO:0000256" key="3">
    <source>
        <dbReference type="ARBA" id="ARBA00023163"/>
    </source>
</evidence>
<sequence length="240" mass="25796">MARMSVETRRDLLVQAAFRVIAEHGVEAATTRRISAAASMSLASFHYAFESRDELLAELVARGTSDELATFIAPLSPPSPSPESVDSGLIASESIAAGPDEPERHTEGAGAEQAAEWVLPADIGDLLKAGLMSYLESIIADPGRESAMITLAQYARRTKGLEHFAQRLYDRYYEIAQTTLEAAAEAMHVQWATAPSNLAPLVVAATDGLTLAYLSTGNREIAERIIDATVTMLRSHLVSP</sequence>
<evidence type="ECO:0000259" key="5">
    <source>
        <dbReference type="PROSITE" id="PS50977"/>
    </source>
</evidence>
<protein>
    <submittedName>
        <fullName evidence="6">TetR family transcriptional regulator</fullName>
    </submittedName>
</protein>
<evidence type="ECO:0000256" key="4">
    <source>
        <dbReference type="PROSITE-ProRule" id="PRU00335"/>
    </source>
</evidence>
<dbReference type="GO" id="GO:0000976">
    <property type="term" value="F:transcription cis-regulatory region binding"/>
    <property type="evidence" value="ECO:0007669"/>
    <property type="project" value="TreeGrafter"/>
</dbReference>
<dbReference type="GO" id="GO:0003700">
    <property type="term" value="F:DNA-binding transcription factor activity"/>
    <property type="evidence" value="ECO:0007669"/>
    <property type="project" value="TreeGrafter"/>
</dbReference>
<comment type="caution">
    <text evidence="6">The sequence shown here is derived from an EMBL/GenBank/DDBJ whole genome shotgun (WGS) entry which is preliminary data.</text>
</comment>
<dbReference type="AlphaFoldDB" id="A0A2G3PS40"/>
<dbReference type="InterPro" id="IPR050109">
    <property type="entry name" value="HTH-type_TetR-like_transc_reg"/>
</dbReference>
<dbReference type="InterPro" id="IPR001647">
    <property type="entry name" value="HTH_TetR"/>
</dbReference>
<proteinExistence type="predicted"/>
<dbReference type="InterPro" id="IPR009057">
    <property type="entry name" value="Homeodomain-like_sf"/>
</dbReference>
<dbReference type="InterPro" id="IPR036271">
    <property type="entry name" value="Tet_transcr_reg_TetR-rel_C_sf"/>
</dbReference>
<dbReference type="Gene3D" id="1.10.357.10">
    <property type="entry name" value="Tetracycline Repressor, domain 2"/>
    <property type="match status" value="2"/>
</dbReference>
<dbReference type="PANTHER" id="PTHR30055:SF234">
    <property type="entry name" value="HTH-TYPE TRANSCRIPTIONAL REGULATOR BETI"/>
    <property type="match status" value="1"/>
</dbReference>
<dbReference type="SUPFAM" id="SSF48498">
    <property type="entry name" value="Tetracyclin repressor-like, C-terminal domain"/>
    <property type="match status" value="1"/>
</dbReference>
<evidence type="ECO:0000256" key="2">
    <source>
        <dbReference type="ARBA" id="ARBA00023125"/>
    </source>
</evidence>
<dbReference type="PROSITE" id="PS50977">
    <property type="entry name" value="HTH_TETR_2"/>
    <property type="match status" value="1"/>
</dbReference>
<name>A0A2G3PS40_WILMA</name>
<dbReference type="Pfam" id="PF00440">
    <property type="entry name" value="TetR_N"/>
    <property type="match status" value="1"/>
</dbReference>
<dbReference type="PANTHER" id="PTHR30055">
    <property type="entry name" value="HTH-TYPE TRANSCRIPTIONAL REGULATOR RUTR"/>
    <property type="match status" value="1"/>
</dbReference>
<keyword evidence="1" id="KW-0805">Transcription regulation</keyword>
<gene>
    <name evidence="6" type="ORF">CSW57_05660</name>
</gene>
<dbReference type="Proteomes" id="UP000225108">
    <property type="component" value="Unassembled WGS sequence"/>
</dbReference>
<dbReference type="EMBL" id="PEBD01000004">
    <property type="protein sequence ID" value="PHV68667.1"/>
    <property type="molecule type" value="Genomic_DNA"/>
</dbReference>
<keyword evidence="3" id="KW-0804">Transcription</keyword>
<evidence type="ECO:0000313" key="6">
    <source>
        <dbReference type="EMBL" id="PHV68667.1"/>
    </source>
</evidence>
<feature type="domain" description="HTH tetR-type" evidence="5">
    <location>
        <begin position="7"/>
        <end position="67"/>
    </location>
</feature>
<feature type="DNA-binding region" description="H-T-H motif" evidence="4">
    <location>
        <begin position="30"/>
        <end position="49"/>
    </location>
</feature>